<dbReference type="GO" id="GO:0007156">
    <property type="term" value="P:homophilic cell adhesion via plasma membrane adhesion molecules"/>
    <property type="evidence" value="ECO:0007669"/>
    <property type="project" value="InterPro"/>
</dbReference>
<evidence type="ECO:0000313" key="10">
    <source>
        <dbReference type="Proteomes" id="UP000821866"/>
    </source>
</evidence>
<dbReference type="SUPFAM" id="SSF49313">
    <property type="entry name" value="Cadherin-like"/>
    <property type="match status" value="2"/>
</dbReference>
<gene>
    <name evidence="9" type="ORF">HPB51_013085</name>
</gene>
<name>A0A9J6F2Q4_RHIMP</name>
<dbReference type="EMBL" id="JABSTU010000001">
    <property type="protein sequence ID" value="KAH8040915.1"/>
    <property type="molecule type" value="Genomic_DNA"/>
</dbReference>
<evidence type="ECO:0000256" key="5">
    <source>
        <dbReference type="ARBA" id="ARBA00022989"/>
    </source>
</evidence>
<comment type="caution">
    <text evidence="9">The sequence shown here is derived from an EMBL/GenBank/DDBJ whole genome shotgun (WGS) entry which is preliminary data.</text>
</comment>
<sequence length="111" mass="12404">MPTVLGVLHTSRPLDREQRPHYSLVAHVRDVARWEWQCNSSIEVLLSDVNDNPPVFGQKTYELVLPEDTPAGRLVAHVHALDRDLGYSPLEVAVPNNATLVEDFIATLNVP</sequence>
<dbReference type="PROSITE" id="PS00232">
    <property type="entry name" value="CADHERIN_1"/>
    <property type="match status" value="1"/>
</dbReference>
<evidence type="ECO:0000313" key="9">
    <source>
        <dbReference type="EMBL" id="KAH8040915.1"/>
    </source>
</evidence>
<dbReference type="AlphaFoldDB" id="A0A9J6F2Q4"/>
<evidence type="ECO:0000256" key="1">
    <source>
        <dbReference type="ARBA" id="ARBA00004370"/>
    </source>
</evidence>
<reference evidence="9" key="2">
    <citation type="submission" date="2021-09" db="EMBL/GenBank/DDBJ databases">
        <authorList>
            <person name="Jia N."/>
            <person name="Wang J."/>
            <person name="Shi W."/>
            <person name="Du L."/>
            <person name="Sun Y."/>
            <person name="Zhan W."/>
            <person name="Jiang J."/>
            <person name="Wang Q."/>
            <person name="Zhang B."/>
            <person name="Ji P."/>
            <person name="Sakyi L.B."/>
            <person name="Cui X."/>
            <person name="Yuan T."/>
            <person name="Jiang B."/>
            <person name="Yang W."/>
            <person name="Lam T.T.-Y."/>
            <person name="Chang Q."/>
            <person name="Ding S."/>
            <person name="Wang X."/>
            <person name="Zhu J."/>
            <person name="Ruan X."/>
            <person name="Zhao L."/>
            <person name="Wei J."/>
            <person name="Que T."/>
            <person name="Du C."/>
            <person name="Cheng J."/>
            <person name="Dai P."/>
            <person name="Han X."/>
            <person name="Huang E."/>
            <person name="Gao Y."/>
            <person name="Liu J."/>
            <person name="Shao H."/>
            <person name="Ye R."/>
            <person name="Li L."/>
            <person name="Wei W."/>
            <person name="Wang X."/>
            <person name="Wang C."/>
            <person name="Huo Q."/>
            <person name="Li W."/>
            <person name="Guo W."/>
            <person name="Chen H."/>
            <person name="Chen S."/>
            <person name="Zhou L."/>
            <person name="Zhou L."/>
            <person name="Ni X."/>
            <person name="Tian J."/>
            <person name="Zhou Y."/>
            <person name="Sheng Y."/>
            <person name="Liu T."/>
            <person name="Pan Y."/>
            <person name="Xia L."/>
            <person name="Li J."/>
            <person name="Zhao F."/>
            <person name="Cao W."/>
        </authorList>
    </citation>
    <scope>NUCLEOTIDE SEQUENCE</scope>
    <source>
        <strain evidence="9">Rmic-2018</strain>
        <tissue evidence="9">Larvae</tissue>
    </source>
</reference>
<evidence type="ECO:0000256" key="4">
    <source>
        <dbReference type="ARBA" id="ARBA00022837"/>
    </source>
</evidence>
<dbReference type="PRINTS" id="PR00205">
    <property type="entry name" value="CADHERIN"/>
</dbReference>
<dbReference type="InterPro" id="IPR015919">
    <property type="entry name" value="Cadherin-like_sf"/>
</dbReference>
<feature type="domain" description="Cadherin" evidence="8">
    <location>
        <begin position="3"/>
        <end position="56"/>
    </location>
</feature>
<dbReference type="PANTHER" id="PTHR24026:SF126">
    <property type="entry name" value="PROTOCADHERIN FAT 4"/>
    <property type="match status" value="1"/>
</dbReference>
<keyword evidence="2" id="KW-0812">Transmembrane</keyword>
<keyword evidence="3" id="KW-0677">Repeat</keyword>
<dbReference type="CDD" id="cd11304">
    <property type="entry name" value="Cadherin_repeat"/>
    <property type="match status" value="2"/>
</dbReference>
<reference evidence="9" key="1">
    <citation type="journal article" date="2020" name="Cell">
        <title>Large-Scale Comparative Analyses of Tick Genomes Elucidate Their Genetic Diversity and Vector Capacities.</title>
        <authorList>
            <consortium name="Tick Genome and Microbiome Consortium (TIGMIC)"/>
            <person name="Jia N."/>
            <person name="Wang J."/>
            <person name="Shi W."/>
            <person name="Du L."/>
            <person name="Sun Y."/>
            <person name="Zhan W."/>
            <person name="Jiang J.F."/>
            <person name="Wang Q."/>
            <person name="Zhang B."/>
            <person name="Ji P."/>
            <person name="Bell-Sakyi L."/>
            <person name="Cui X.M."/>
            <person name="Yuan T.T."/>
            <person name="Jiang B.G."/>
            <person name="Yang W.F."/>
            <person name="Lam T.T."/>
            <person name="Chang Q.C."/>
            <person name="Ding S.J."/>
            <person name="Wang X.J."/>
            <person name="Zhu J.G."/>
            <person name="Ruan X.D."/>
            <person name="Zhao L."/>
            <person name="Wei J.T."/>
            <person name="Ye R.Z."/>
            <person name="Que T.C."/>
            <person name="Du C.H."/>
            <person name="Zhou Y.H."/>
            <person name="Cheng J.X."/>
            <person name="Dai P.F."/>
            <person name="Guo W.B."/>
            <person name="Han X.H."/>
            <person name="Huang E.J."/>
            <person name="Li L.F."/>
            <person name="Wei W."/>
            <person name="Gao Y.C."/>
            <person name="Liu J.Z."/>
            <person name="Shao H.Z."/>
            <person name="Wang X."/>
            <person name="Wang C.C."/>
            <person name="Yang T.C."/>
            <person name="Huo Q.B."/>
            <person name="Li W."/>
            <person name="Chen H.Y."/>
            <person name="Chen S.E."/>
            <person name="Zhou L.G."/>
            <person name="Ni X.B."/>
            <person name="Tian J.H."/>
            <person name="Sheng Y."/>
            <person name="Liu T."/>
            <person name="Pan Y.S."/>
            <person name="Xia L.Y."/>
            <person name="Li J."/>
            <person name="Zhao F."/>
            <person name="Cao W.C."/>
        </authorList>
    </citation>
    <scope>NUCLEOTIDE SEQUENCE</scope>
    <source>
        <strain evidence="9">Rmic-2018</strain>
    </source>
</reference>
<keyword evidence="6" id="KW-0472">Membrane</keyword>
<dbReference type="GO" id="GO:0005509">
    <property type="term" value="F:calcium ion binding"/>
    <property type="evidence" value="ECO:0007669"/>
    <property type="project" value="UniProtKB-UniRule"/>
</dbReference>
<evidence type="ECO:0000256" key="2">
    <source>
        <dbReference type="ARBA" id="ARBA00022692"/>
    </source>
</evidence>
<accession>A0A9J6F2Q4</accession>
<protein>
    <recommendedName>
        <fullName evidence="8">Cadherin domain-containing protein</fullName>
    </recommendedName>
</protein>
<evidence type="ECO:0000259" key="8">
    <source>
        <dbReference type="PROSITE" id="PS50268"/>
    </source>
</evidence>
<proteinExistence type="predicted"/>
<keyword evidence="10" id="KW-1185">Reference proteome</keyword>
<evidence type="ECO:0000256" key="3">
    <source>
        <dbReference type="ARBA" id="ARBA00022737"/>
    </source>
</evidence>
<comment type="subcellular location">
    <subcellularLocation>
        <location evidence="1">Membrane</location>
    </subcellularLocation>
</comment>
<dbReference type="Gene3D" id="2.60.40.60">
    <property type="entry name" value="Cadherins"/>
    <property type="match status" value="2"/>
</dbReference>
<dbReference type="InterPro" id="IPR002126">
    <property type="entry name" value="Cadherin-like_dom"/>
</dbReference>
<keyword evidence="4 7" id="KW-0106">Calcium</keyword>
<keyword evidence="5" id="KW-1133">Transmembrane helix</keyword>
<organism evidence="9 10">
    <name type="scientific">Rhipicephalus microplus</name>
    <name type="common">Cattle tick</name>
    <name type="synonym">Boophilus microplus</name>
    <dbReference type="NCBI Taxonomy" id="6941"/>
    <lineage>
        <taxon>Eukaryota</taxon>
        <taxon>Metazoa</taxon>
        <taxon>Ecdysozoa</taxon>
        <taxon>Arthropoda</taxon>
        <taxon>Chelicerata</taxon>
        <taxon>Arachnida</taxon>
        <taxon>Acari</taxon>
        <taxon>Parasitiformes</taxon>
        <taxon>Ixodida</taxon>
        <taxon>Ixodoidea</taxon>
        <taxon>Ixodidae</taxon>
        <taxon>Rhipicephalinae</taxon>
        <taxon>Rhipicephalus</taxon>
        <taxon>Boophilus</taxon>
    </lineage>
</organism>
<dbReference type="InterPro" id="IPR020894">
    <property type="entry name" value="Cadherin_CS"/>
</dbReference>
<dbReference type="PROSITE" id="PS50268">
    <property type="entry name" value="CADHERIN_2"/>
    <property type="match status" value="1"/>
</dbReference>
<dbReference type="PANTHER" id="PTHR24026">
    <property type="entry name" value="FAT ATYPICAL CADHERIN-RELATED"/>
    <property type="match status" value="1"/>
</dbReference>
<evidence type="ECO:0000256" key="7">
    <source>
        <dbReference type="PROSITE-ProRule" id="PRU00043"/>
    </source>
</evidence>
<evidence type="ECO:0000256" key="6">
    <source>
        <dbReference type="ARBA" id="ARBA00023136"/>
    </source>
</evidence>
<dbReference type="GO" id="GO:0005886">
    <property type="term" value="C:plasma membrane"/>
    <property type="evidence" value="ECO:0007669"/>
    <property type="project" value="UniProtKB-SubCell"/>
</dbReference>
<dbReference type="Proteomes" id="UP000821866">
    <property type="component" value="Chromosome 1"/>
</dbReference>